<dbReference type="PANTHER" id="PTHR12192">
    <property type="entry name" value="CATION TRANSPORT PROTEIN CHAC-RELATED"/>
    <property type="match status" value="1"/>
</dbReference>
<dbReference type="Gene3D" id="3.10.490.10">
    <property type="entry name" value="Gamma-glutamyl cyclotransferase-like"/>
    <property type="match status" value="1"/>
</dbReference>
<dbReference type="InterPro" id="IPR036568">
    <property type="entry name" value="GGCT-like_sf"/>
</dbReference>
<dbReference type="Proteomes" id="UP000013827">
    <property type="component" value="Unassembled WGS sequence"/>
</dbReference>
<dbReference type="STRING" id="2903.R1C337"/>
<dbReference type="HOGENOM" id="CLU_070703_2_2_1"/>
<organism evidence="3 4">
    <name type="scientific">Emiliania huxleyi (strain CCMP1516)</name>
    <dbReference type="NCBI Taxonomy" id="280463"/>
    <lineage>
        <taxon>Eukaryota</taxon>
        <taxon>Haptista</taxon>
        <taxon>Haptophyta</taxon>
        <taxon>Prymnesiophyceae</taxon>
        <taxon>Isochrysidales</taxon>
        <taxon>Noelaerhabdaceae</taxon>
        <taxon>Emiliania</taxon>
    </lineage>
</organism>
<dbReference type="RefSeq" id="XP_005768951.1">
    <property type="nucleotide sequence ID" value="XM_005768894.1"/>
</dbReference>
<dbReference type="AlphaFoldDB" id="A0A0D3IZ37"/>
<keyword evidence="2" id="KW-0456">Lyase</keyword>
<keyword evidence="4" id="KW-1185">Reference proteome</keyword>
<evidence type="ECO:0000256" key="1">
    <source>
        <dbReference type="ARBA" id="ARBA00012344"/>
    </source>
</evidence>
<dbReference type="InterPro" id="IPR006840">
    <property type="entry name" value="ChaC"/>
</dbReference>
<accession>A0A0D3IZ37</accession>
<dbReference type="EnsemblProtists" id="EOD39929">
    <property type="protein sequence ID" value="EOD39929"/>
    <property type="gene ID" value="EMIHUDRAFT_57918"/>
</dbReference>
<dbReference type="eggNOG" id="KOG3182">
    <property type="taxonomic scope" value="Eukaryota"/>
</dbReference>
<proteinExistence type="predicted"/>
<dbReference type="GeneID" id="17262669"/>
<dbReference type="RefSeq" id="XP_005792358.1">
    <property type="nucleotide sequence ID" value="XM_005792301.1"/>
</dbReference>
<reference evidence="3" key="2">
    <citation type="submission" date="2024-10" db="UniProtKB">
        <authorList>
            <consortium name="EnsemblProtists"/>
        </authorList>
    </citation>
    <scope>IDENTIFICATION</scope>
</reference>
<dbReference type="GeneID" id="17285198"/>
<dbReference type="GO" id="GO:0006751">
    <property type="term" value="P:glutathione catabolic process"/>
    <property type="evidence" value="ECO:0007669"/>
    <property type="project" value="InterPro"/>
</dbReference>
<dbReference type="EC" id="4.3.2.7" evidence="1"/>
<reference evidence="4" key="1">
    <citation type="journal article" date="2013" name="Nature">
        <title>Pan genome of the phytoplankton Emiliania underpins its global distribution.</title>
        <authorList>
            <person name="Read B.A."/>
            <person name="Kegel J."/>
            <person name="Klute M.J."/>
            <person name="Kuo A."/>
            <person name="Lefebvre S.C."/>
            <person name="Maumus F."/>
            <person name="Mayer C."/>
            <person name="Miller J."/>
            <person name="Monier A."/>
            <person name="Salamov A."/>
            <person name="Young J."/>
            <person name="Aguilar M."/>
            <person name="Claverie J.M."/>
            <person name="Frickenhaus S."/>
            <person name="Gonzalez K."/>
            <person name="Herman E.K."/>
            <person name="Lin Y.C."/>
            <person name="Napier J."/>
            <person name="Ogata H."/>
            <person name="Sarno A.F."/>
            <person name="Shmutz J."/>
            <person name="Schroeder D."/>
            <person name="de Vargas C."/>
            <person name="Verret F."/>
            <person name="von Dassow P."/>
            <person name="Valentin K."/>
            <person name="Van de Peer Y."/>
            <person name="Wheeler G."/>
            <person name="Dacks J.B."/>
            <person name="Delwiche C.F."/>
            <person name="Dyhrman S.T."/>
            <person name="Glockner G."/>
            <person name="John U."/>
            <person name="Richards T."/>
            <person name="Worden A.Z."/>
            <person name="Zhang X."/>
            <person name="Grigoriev I.V."/>
            <person name="Allen A.E."/>
            <person name="Bidle K."/>
            <person name="Borodovsky M."/>
            <person name="Bowler C."/>
            <person name="Brownlee C."/>
            <person name="Cock J.M."/>
            <person name="Elias M."/>
            <person name="Gladyshev V.N."/>
            <person name="Groth M."/>
            <person name="Guda C."/>
            <person name="Hadaegh A."/>
            <person name="Iglesias-Rodriguez M.D."/>
            <person name="Jenkins J."/>
            <person name="Jones B.M."/>
            <person name="Lawson T."/>
            <person name="Leese F."/>
            <person name="Lindquist E."/>
            <person name="Lobanov A."/>
            <person name="Lomsadze A."/>
            <person name="Malik S.B."/>
            <person name="Marsh M.E."/>
            <person name="Mackinder L."/>
            <person name="Mock T."/>
            <person name="Mueller-Roeber B."/>
            <person name="Pagarete A."/>
            <person name="Parker M."/>
            <person name="Probert I."/>
            <person name="Quesneville H."/>
            <person name="Raines C."/>
            <person name="Rensing S.A."/>
            <person name="Riano-Pachon D.M."/>
            <person name="Richier S."/>
            <person name="Rokitta S."/>
            <person name="Shiraiwa Y."/>
            <person name="Soanes D.M."/>
            <person name="van der Giezen M."/>
            <person name="Wahlund T.M."/>
            <person name="Williams B."/>
            <person name="Wilson W."/>
            <person name="Wolfe G."/>
            <person name="Wurch L.L."/>
        </authorList>
    </citation>
    <scope>NUCLEOTIDE SEQUENCE</scope>
</reference>
<dbReference type="OMA" id="DHREKDG"/>
<name>A0A0D3IZ37_EMIH1</name>
<evidence type="ECO:0000313" key="4">
    <source>
        <dbReference type="Proteomes" id="UP000013827"/>
    </source>
</evidence>
<evidence type="ECO:0000313" key="3">
    <source>
        <dbReference type="EnsemblProtists" id="EOD16522"/>
    </source>
</evidence>
<dbReference type="GO" id="GO:0061928">
    <property type="term" value="F:glutathione specific gamma-glutamylcyclotransferase activity"/>
    <property type="evidence" value="ECO:0007669"/>
    <property type="project" value="UniProtKB-EC"/>
</dbReference>
<sequence>WIFGYGSLCWRPDFPHEETLVGRCSGWGRYFAQRSCDHRGTPSSPGLVATMISDAQLEAKGLREPGEPPSTTCGLCYRVGADDVPRVLANLDFREKGGYTREVVQVQPARPGAPPVRALVYSATCDNPLFSPVMLADPAAAALTIASAHGPSGANRDYLESLAAWLREVGEEDAHVAALMRLL</sequence>
<dbReference type="InterPro" id="IPR013024">
    <property type="entry name" value="GGCT-like"/>
</dbReference>
<dbReference type="CDD" id="cd06661">
    <property type="entry name" value="GGCT_like"/>
    <property type="match status" value="1"/>
</dbReference>
<dbReference type="KEGG" id="ehx:EMIHUDRAFT_47921"/>
<protein>
    <recommendedName>
        <fullName evidence="1">glutathione-specific gamma-glutamylcyclotransferase</fullName>
        <ecNumber evidence="1">4.3.2.7</ecNumber>
    </recommendedName>
</protein>
<dbReference type="Pfam" id="PF04752">
    <property type="entry name" value="ChaC"/>
    <property type="match status" value="1"/>
</dbReference>
<dbReference type="PANTHER" id="PTHR12192:SF2">
    <property type="entry name" value="GLUTATHIONE-SPECIFIC GAMMA-GLUTAMYLCYCLOTRANSFERASE 2"/>
    <property type="match status" value="1"/>
</dbReference>
<dbReference type="SUPFAM" id="SSF110857">
    <property type="entry name" value="Gamma-glutamyl cyclotransferase-like"/>
    <property type="match status" value="1"/>
</dbReference>
<evidence type="ECO:0000256" key="2">
    <source>
        <dbReference type="ARBA" id="ARBA00023239"/>
    </source>
</evidence>
<dbReference type="PaxDb" id="2903-EOD16522"/>
<dbReference type="GO" id="GO:0005737">
    <property type="term" value="C:cytoplasm"/>
    <property type="evidence" value="ECO:0007669"/>
    <property type="project" value="TreeGrafter"/>
</dbReference>
<dbReference type="KEGG" id="ehx:EMIHUDRAFT_57918"/>
<dbReference type="EnsemblProtists" id="EOD16522">
    <property type="protein sequence ID" value="EOD16522"/>
    <property type="gene ID" value="EMIHUDRAFT_47921"/>
</dbReference>